<evidence type="ECO:0000313" key="1">
    <source>
        <dbReference type="EMBL" id="OWR48375.1"/>
    </source>
</evidence>
<protein>
    <submittedName>
        <fullName evidence="1">Uncharacterized protein</fullName>
    </submittedName>
</protein>
<proteinExistence type="predicted"/>
<dbReference type="OrthoDB" id="7234983at2759"/>
<dbReference type="Proteomes" id="UP000007151">
    <property type="component" value="Unassembled WGS sequence"/>
</dbReference>
<dbReference type="AlphaFoldDB" id="A0A212F3R6"/>
<reference evidence="1 2" key="1">
    <citation type="journal article" date="2011" name="Cell">
        <title>The monarch butterfly genome yields insights into long-distance migration.</title>
        <authorList>
            <person name="Zhan S."/>
            <person name="Merlin C."/>
            <person name="Boore J.L."/>
            <person name="Reppert S.M."/>
        </authorList>
    </citation>
    <scope>NUCLEOTIDE SEQUENCE [LARGE SCALE GENOMIC DNA]</scope>
    <source>
        <strain evidence="1">F-2</strain>
    </source>
</reference>
<gene>
    <name evidence="1" type="ORF">KGM_201299</name>
</gene>
<dbReference type="EMBL" id="AGBW02010507">
    <property type="protein sequence ID" value="OWR48375.1"/>
    <property type="molecule type" value="Genomic_DNA"/>
</dbReference>
<dbReference type="Gene3D" id="1.10.238.270">
    <property type="match status" value="1"/>
</dbReference>
<evidence type="ECO:0000313" key="2">
    <source>
        <dbReference type="Proteomes" id="UP000007151"/>
    </source>
</evidence>
<sequence>MAEMTHLLTLFVLFLMSTVSTADEVDESCFELFDPEEPEQECCETDFETDDEVEYEEDFSDCPTDFSTDEGKCDTIKCYYKHDGVWKDDDIDDEAVKTKLQSIDSKNPPAQRAAERILKHCLNGKYMKYGTDDACPAMKYFLCSYINTVVECDSWNKTETCAKHSEYASKCKVSLG</sequence>
<keyword evidence="2" id="KW-1185">Reference proteome</keyword>
<dbReference type="KEGG" id="dpl:KGM_201299"/>
<name>A0A212F3R6_DANPL</name>
<comment type="caution">
    <text evidence="1">The sequence shown here is derived from an EMBL/GenBank/DDBJ whole genome shotgun (WGS) entry which is preliminary data.</text>
</comment>
<accession>A0A212F3R6</accession>
<organism evidence="1 2">
    <name type="scientific">Danaus plexippus plexippus</name>
    <dbReference type="NCBI Taxonomy" id="278856"/>
    <lineage>
        <taxon>Eukaryota</taxon>
        <taxon>Metazoa</taxon>
        <taxon>Ecdysozoa</taxon>
        <taxon>Arthropoda</taxon>
        <taxon>Hexapoda</taxon>
        <taxon>Insecta</taxon>
        <taxon>Pterygota</taxon>
        <taxon>Neoptera</taxon>
        <taxon>Endopterygota</taxon>
        <taxon>Lepidoptera</taxon>
        <taxon>Glossata</taxon>
        <taxon>Ditrysia</taxon>
        <taxon>Papilionoidea</taxon>
        <taxon>Nymphalidae</taxon>
        <taxon>Danainae</taxon>
        <taxon>Danaini</taxon>
        <taxon>Danaina</taxon>
        <taxon>Danaus</taxon>
        <taxon>Danaus</taxon>
    </lineage>
</organism>